<feature type="signal peptide" evidence="9">
    <location>
        <begin position="1"/>
        <end position="24"/>
    </location>
</feature>
<organism evidence="11">
    <name type="scientific">Trypanosoma brucei</name>
    <dbReference type="NCBI Taxonomy" id="5691"/>
    <lineage>
        <taxon>Eukaryota</taxon>
        <taxon>Discoba</taxon>
        <taxon>Euglenozoa</taxon>
        <taxon>Kinetoplastea</taxon>
        <taxon>Metakinetoplastina</taxon>
        <taxon>Trypanosomatida</taxon>
        <taxon>Trypanosomatidae</taxon>
        <taxon>Trypanosoma</taxon>
    </lineage>
</organism>
<evidence type="ECO:0000256" key="6">
    <source>
        <dbReference type="ARBA" id="ARBA00023136"/>
    </source>
</evidence>
<dbReference type="GO" id="GO:0005886">
    <property type="term" value="C:plasma membrane"/>
    <property type="evidence" value="ECO:0007669"/>
    <property type="project" value="UniProtKB-SubCell"/>
</dbReference>
<keyword evidence="8" id="KW-0449">Lipoprotein</keyword>
<name>M4TCA9_9TRYP</name>
<comment type="function">
    <text evidence="1">VSG forms a coat on the surface of the parasite. The trypanosome evades the immune response of the host by expressing a series of antigenically distinct VSGs from an estimated 1000 VSG genes.</text>
</comment>
<evidence type="ECO:0000313" key="11">
    <source>
        <dbReference type="EMBL" id="AGH60645.1"/>
    </source>
</evidence>
<evidence type="ECO:0000256" key="4">
    <source>
        <dbReference type="ARBA" id="ARBA00022622"/>
    </source>
</evidence>
<evidence type="ECO:0000256" key="5">
    <source>
        <dbReference type="ARBA" id="ARBA00022729"/>
    </source>
</evidence>
<dbReference type="VEuPathDB" id="TriTrypDB:Tb927.11.20700"/>
<evidence type="ECO:0000256" key="9">
    <source>
        <dbReference type="SAM" id="SignalP"/>
    </source>
</evidence>
<dbReference type="GO" id="GO:0098552">
    <property type="term" value="C:side of membrane"/>
    <property type="evidence" value="ECO:0007669"/>
    <property type="project" value="UniProtKB-KW"/>
</dbReference>
<accession>M4TCA9</accession>
<keyword evidence="7" id="KW-0325">Glycoprotein</keyword>
<evidence type="ECO:0000259" key="10">
    <source>
        <dbReference type="Pfam" id="PF13206"/>
    </source>
</evidence>
<keyword evidence="3" id="KW-1003">Cell membrane</keyword>
<keyword evidence="5 9" id="KW-0732">Signal</keyword>
<evidence type="ECO:0000256" key="1">
    <source>
        <dbReference type="ARBA" id="ARBA00002523"/>
    </source>
</evidence>
<dbReference type="EMBL" id="KC613214">
    <property type="protein sequence ID" value="AGH60645.1"/>
    <property type="molecule type" value="Genomic_DNA"/>
</dbReference>
<protein>
    <submittedName>
        <fullName evidence="11">Variant surface glycoprotein 1732</fullName>
    </submittedName>
</protein>
<dbReference type="VEuPathDB" id="TriTrypDB:Tb1125.11.20700"/>
<reference evidence="11" key="2">
    <citation type="journal article" date="2014" name="Mol. Biochem. Parasitol.">
        <title>Capturing the variant surface glycoprotein repertoire (the VSGnome) of Trypanosoma brucei Lister 427.</title>
        <authorList>
            <person name="Cross G.A."/>
            <person name="Kim H.S."/>
            <person name="Wickstead B."/>
        </authorList>
    </citation>
    <scope>NUCLEOTIDE SEQUENCE</scope>
    <source>
        <strain evidence="11">Lister 427</strain>
    </source>
</reference>
<feature type="chain" id="PRO_5004058383" evidence="9">
    <location>
        <begin position="25"/>
        <end position="311"/>
    </location>
</feature>
<comment type="subcellular location">
    <subcellularLocation>
        <location evidence="2">Cell membrane</location>
        <topology evidence="2">Lipid-anchor</topology>
        <topology evidence="2">GPI-anchor</topology>
    </subcellularLocation>
</comment>
<evidence type="ECO:0000256" key="7">
    <source>
        <dbReference type="ARBA" id="ARBA00023180"/>
    </source>
</evidence>
<evidence type="ECO:0000256" key="3">
    <source>
        <dbReference type="ARBA" id="ARBA00022475"/>
    </source>
</evidence>
<reference evidence="11" key="1">
    <citation type="submission" date="2013-02" db="EMBL/GenBank/DDBJ databases">
        <authorList>
            <person name="Cross G.A.M."/>
            <person name="Kim H.-S."/>
            <person name="Wickstead B."/>
        </authorList>
    </citation>
    <scope>NUCLEOTIDE SEQUENCE</scope>
    <source>
        <strain evidence="11">Lister 427</strain>
    </source>
</reference>
<feature type="domain" description="Trypanosome variant surface glycoprotein B-type N-terminal" evidence="10">
    <location>
        <begin position="14"/>
        <end position="308"/>
    </location>
</feature>
<evidence type="ECO:0000256" key="8">
    <source>
        <dbReference type="ARBA" id="ARBA00023288"/>
    </source>
</evidence>
<evidence type="ECO:0000256" key="2">
    <source>
        <dbReference type="ARBA" id="ARBA00004609"/>
    </source>
</evidence>
<dbReference type="VEuPathDB" id="TriTrypDB:Tb427_000403200"/>
<keyword evidence="6" id="KW-0472">Membrane</keyword>
<proteinExistence type="predicted"/>
<dbReference type="AlphaFoldDB" id="M4TCA9"/>
<sequence length="311" mass="33259">MTPKATAAVTALLALALMAEQARGNIPVGANEQEFGALCAIVDLSRSDITINQFPDQTAAMEGAVLALNMSLADESWQKRFSKDGAKKEWIKELPAGTTDPGYWKKSWPKWAAAAEKLGAEGTTLEIKNSGFETLNPIEKAGAKVSVAQIAAEAQFLTQQIAEKENVGKKHTAATVKAALNEAIYGVKQEAPPDFDPAKNYEGAETQAREAICVGLENDKKTNTIAGAIYCICAQADSNDEKVGVRSHAQTNKWTSQTNAMTKEGFNERVKGCAGPTKTQLTSTLLMGLITKIKNLIRRVGANAYLGALLT</sequence>
<dbReference type="Pfam" id="PF13206">
    <property type="entry name" value="VSG_B"/>
    <property type="match status" value="1"/>
</dbReference>
<dbReference type="InterPro" id="IPR025932">
    <property type="entry name" value="Trypano_VSG_B_N_dom"/>
</dbReference>
<keyword evidence="4" id="KW-0336">GPI-anchor</keyword>